<evidence type="ECO:0000256" key="3">
    <source>
        <dbReference type="ARBA" id="ARBA00023163"/>
    </source>
</evidence>
<dbReference type="Proteomes" id="UP000596827">
    <property type="component" value="Unassembled WGS sequence"/>
</dbReference>
<dbReference type="InterPro" id="IPR028978">
    <property type="entry name" value="Chorismate_lyase_/UTRA_dom_sf"/>
</dbReference>
<dbReference type="EMBL" id="JACORU010000006">
    <property type="protein sequence ID" value="MBC5766388.1"/>
    <property type="molecule type" value="Genomic_DNA"/>
</dbReference>
<dbReference type="InterPro" id="IPR011663">
    <property type="entry name" value="UTRA"/>
</dbReference>
<dbReference type="InterPro" id="IPR050679">
    <property type="entry name" value="Bact_HTH_transcr_reg"/>
</dbReference>
<feature type="domain" description="HTH gntR-type" evidence="4">
    <location>
        <begin position="12"/>
        <end position="80"/>
    </location>
</feature>
<evidence type="ECO:0000313" key="5">
    <source>
        <dbReference type="EMBL" id="MBC5766388.1"/>
    </source>
</evidence>
<keyword evidence="3" id="KW-0804">Transcription</keyword>
<accession>A0A923S401</accession>
<keyword evidence="2" id="KW-0238">DNA-binding</keyword>
<dbReference type="PANTHER" id="PTHR44846">
    <property type="entry name" value="MANNOSYL-D-GLYCERATE TRANSPORT/METABOLISM SYSTEM REPRESSOR MNGR-RELATED"/>
    <property type="match status" value="1"/>
</dbReference>
<dbReference type="Pfam" id="PF00392">
    <property type="entry name" value="GntR"/>
    <property type="match status" value="1"/>
</dbReference>
<dbReference type="Gene3D" id="3.40.1410.10">
    <property type="entry name" value="Chorismate lyase-like"/>
    <property type="match status" value="1"/>
</dbReference>
<dbReference type="SMART" id="SM00345">
    <property type="entry name" value="HTH_GNTR"/>
    <property type="match status" value="1"/>
</dbReference>
<dbReference type="Pfam" id="PF07702">
    <property type="entry name" value="UTRA"/>
    <property type="match status" value="1"/>
</dbReference>
<sequence>MPADIVPIEPGVSRYAALAAALRARIVAGEWPAGTAIPAEQQLAAEHKVALGTMRRALELLVEQGLIERVHGRGTFVRQSLSGAPMLRFFRFGDSGEAPLSRILGRDRIAAPAPVARQLDIANGTECLRLKRLRLLGGQPCLYEEIWLPLPLFAALAKSDTAKWPDLLYPMFATKCGVHVHRARDEIGFGSLTAAQARQLALPAGHPCAIVNRTAYDLQGRAIEARTSRGDAHAFHYTVTIT</sequence>
<keyword evidence="1" id="KW-0805">Transcription regulation</keyword>
<dbReference type="SMART" id="SM00866">
    <property type="entry name" value="UTRA"/>
    <property type="match status" value="1"/>
</dbReference>
<name>A0A923S401_9BURK</name>
<gene>
    <name evidence="5" type="ORF">H8R02_18105</name>
</gene>
<protein>
    <submittedName>
        <fullName evidence="5">GntR family transcriptional regulator</fullName>
    </submittedName>
</protein>
<dbReference type="SUPFAM" id="SSF46785">
    <property type="entry name" value="Winged helix' DNA-binding domain"/>
    <property type="match status" value="1"/>
</dbReference>
<evidence type="ECO:0000256" key="2">
    <source>
        <dbReference type="ARBA" id="ARBA00023125"/>
    </source>
</evidence>
<evidence type="ECO:0000259" key="4">
    <source>
        <dbReference type="PROSITE" id="PS50949"/>
    </source>
</evidence>
<dbReference type="GO" id="GO:0003677">
    <property type="term" value="F:DNA binding"/>
    <property type="evidence" value="ECO:0007669"/>
    <property type="project" value="UniProtKB-KW"/>
</dbReference>
<dbReference type="PROSITE" id="PS50949">
    <property type="entry name" value="HTH_GNTR"/>
    <property type="match status" value="1"/>
</dbReference>
<dbReference type="GO" id="GO:0045892">
    <property type="term" value="P:negative regulation of DNA-templated transcription"/>
    <property type="evidence" value="ECO:0007669"/>
    <property type="project" value="TreeGrafter"/>
</dbReference>
<comment type="caution">
    <text evidence="5">The sequence shown here is derived from an EMBL/GenBank/DDBJ whole genome shotgun (WGS) entry which is preliminary data.</text>
</comment>
<organism evidence="5 6">
    <name type="scientific">Ramlibacter albus</name>
    <dbReference type="NCBI Taxonomy" id="2079448"/>
    <lineage>
        <taxon>Bacteria</taxon>
        <taxon>Pseudomonadati</taxon>
        <taxon>Pseudomonadota</taxon>
        <taxon>Betaproteobacteria</taxon>
        <taxon>Burkholderiales</taxon>
        <taxon>Comamonadaceae</taxon>
        <taxon>Ramlibacter</taxon>
    </lineage>
</organism>
<keyword evidence="6" id="KW-1185">Reference proteome</keyword>
<dbReference type="GO" id="GO:0003700">
    <property type="term" value="F:DNA-binding transcription factor activity"/>
    <property type="evidence" value="ECO:0007669"/>
    <property type="project" value="InterPro"/>
</dbReference>
<evidence type="ECO:0000313" key="6">
    <source>
        <dbReference type="Proteomes" id="UP000596827"/>
    </source>
</evidence>
<dbReference type="RefSeq" id="WP_187082861.1">
    <property type="nucleotide sequence ID" value="NZ_JACORU010000006.1"/>
</dbReference>
<evidence type="ECO:0000256" key="1">
    <source>
        <dbReference type="ARBA" id="ARBA00023015"/>
    </source>
</evidence>
<proteinExistence type="predicted"/>
<dbReference type="InterPro" id="IPR000524">
    <property type="entry name" value="Tscrpt_reg_HTH_GntR"/>
</dbReference>
<dbReference type="CDD" id="cd07377">
    <property type="entry name" value="WHTH_GntR"/>
    <property type="match status" value="1"/>
</dbReference>
<dbReference type="SUPFAM" id="SSF64288">
    <property type="entry name" value="Chorismate lyase-like"/>
    <property type="match status" value="1"/>
</dbReference>
<dbReference type="AlphaFoldDB" id="A0A923S401"/>
<dbReference type="Gene3D" id="1.10.10.10">
    <property type="entry name" value="Winged helix-like DNA-binding domain superfamily/Winged helix DNA-binding domain"/>
    <property type="match status" value="1"/>
</dbReference>
<dbReference type="InterPro" id="IPR036388">
    <property type="entry name" value="WH-like_DNA-bd_sf"/>
</dbReference>
<reference evidence="5" key="1">
    <citation type="submission" date="2020-08" db="EMBL/GenBank/DDBJ databases">
        <title>Ramlibacter sp. GTP1 16S ribosomal RNA gene genome sequencing and assembly.</title>
        <authorList>
            <person name="Kang M."/>
        </authorList>
    </citation>
    <scope>NUCLEOTIDE SEQUENCE</scope>
    <source>
        <strain evidence="5">GTP1</strain>
    </source>
</reference>
<dbReference type="InterPro" id="IPR036390">
    <property type="entry name" value="WH_DNA-bd_sf"/>
</dbReference>
<dbReference type="PANTHER" id="PTHR44846:SF1">
    <property type="entry name" value="MANNOSYL-D-GLYCERATE TRANSPORT_METABOLISM SYSTEM REPRESSOR MNGR-RELATED"/>
    <property type="match status" value="1"/>
</dbReference>